<evidence type="ECO:0000256" key="1">
    <source>
        <dbReference type="ARBA" id="ARBA00004496"/>
    </source>
</evidence>
<dbReference type="GO" id="GO:0005737">
    <property type="term" value="C:cytoplasm"/>
    <property type="evidence" value="ECO:0007669"/>
    <property type="project" value="UniProtKB-SubCell"/>
</dbReference>
<organism evidence="5 6">
    <name type="scientific">Cryobacterium cheniae</name>
    <dbReference type="NCBI Taxonomy" id="1259262"/>
    <lineage>
        <taxon>Bacteria</taxon>
        <taxon>Bacillati</taxon>
        <taxon>Actinomycetota</taxon>
        <taxon>Actinomycetes</taxon>
        <taxon>Micrococcales</taxon>
        <taxon>Microbacteriaceae</taxon>
        <taxon>Cryobacterium</taxon>
    </lineage>
</organism>
<dbReference type="PANTHER" id="PTHR33705:SF2">
    <property type="entry name" value="PHOSPHOCARRIER PROTEIN NPR"/>
    <property type="match status" value="1"/>
</dbReference>
<proteinExistence type="predicted"/>
<keyword evidence="6" id="KW-1185">Reference proteome</keyword>
<dbReference type="InterPro" id="IPR050399">
    <property type="entry name" value="HPr"/>
</dbReference>
<dbReference type="InterPro" id="IPR000032">
    <property type="entry name" value="HPr-like"/>
</dbReference>
<comment type="subcellular location">
    <subcellularLocation>
        <location evidence="1">Cytoplasm</location>
    </subcellularLocation>
</comment>
<comment type="caution">
    <text evidence="5">The sequence shown here is derived from an EMBL/GenBank/DDBJ whole genome shotgun (WGS) entry which is preliminary data.</text>
</comment>
<dbReference type="GO" id="GO:0009401">
    <property type="term" value="P:phosphoenolpyruvate-dependent sugar phosphotransferase system"/>
    <property type="evidence" value="ECO:0007669"/>
    <property type="project" value="UniProtKB-KW"/>
</dbReference>
<keyword evidence="2" id="KW-0963">Cytoplasm</keyword>
<keyword evidence="3" id="KW-0598">Phosphotransferase system</keyword>
<name>A0A4R8XSC9_9MICO</name>
<dbReference type="AlphaFoldDB" id="A0A4R8XSC9"/>
<dbReference type="RefSeq" id="WP_134369462.1">
    <property type="nucleotide sequence ID" value="NZ_SOGN01000033.1"/>
</dbReference>
<sequence>MFQQRATVRLPHGIHSAIAHRLHHAASHFSSSVFLRWGGETASLRSIVAVLALGIQVGTEIEILGDGTDEVEAVGAVAAMIQSTTDA</sequence>
<reference evidence="5 6" key="1">
    <citation type="submission" date="2019-03" db="EMBL/GenBank/DDBJ databases">
        <title>Genomics of glacier-inhabiting Cryobacterium strains.</title>
        <authorList>
            <person name="Liu Q."/>
            <person name="Xin Y.-H."/>
        </authorList>
    </citation>
    <scope>NUCLEOTIDE SEQUENCE [LARGE SCALE GENOMIC DNA]</scope>
    <source>
        <strain evidence="5 6">TMT2-48-2</strain>
    </source>
</reference>
<evidence type="ECO:0000259" key="4">
    <source>
        <dbReference type="PROSITE" id="PS51350"/>
    </source>
</evidence>
<dbReference type="Proteomes" id="UP000298433">
    <property type="component" value="Unassembled WGS sequence"/>
</dbReference>
<dbReference type="EMBL" id="SOGN01000033">
    <property type="protein sequence ID" value="TFC81683.1"/>
    <property type="molecule type" value="Genomic_DNA"/>
</dbReference>
<dbReference type="Gene3D" id="3.30.1340.10">
    <property type="entry name" value="HPr-like"/>
    <property type="match status" value="1"/>
</dbReference>
<dbReference type="PRINTS" id="PR00107">
    <property type="entry name" value="PHOSPHOCPHPR"/>
</dbReference>
<protein>
    <submittedName>
        <fullName evidence="5">HPr family phosphocarrier protein</fullName>
    </submittedName>
</protein>
<dbReference type="PROSITE" id="PS00589">
    <property type="entry name" value="PTS_HPR_SER"/>
    <property type="match status" value="1"/>
</dbReference>
<dbReference type="PANTHER" id="PTHR33705">
    <property type="entry name" value="PHOSPHOCARRIER PROTEIN HPR"/>
    <property type="match status" value="1"/>
</dbReference>
<evidence type="ECO:0000256" key="3">
    <source>
        <dbReference type="ARBA" id="ARBA00022683"/>
    </source>
</evidence>
<accession>A0A4R8XSC9</accession>
<dbReference type="PROSITE" id="PS51350">
    <property type="entry name" value="PTS_HPR_DOM"/>
    <property type="match status" value="1"/>
</dbReference>
<evidence type="ECO:0000313" key="5">
    <source>
        <dbReference type="EMBL" id="TFC81683.1"/>
    </source>
</evidence>
<feature type="domain" description="HPr" evidence="4">
    <location>
        <begin position="1"/>
        <end position="87"/>
    </location>
</feature>
<dbReference type="OrthoDB" id="5122524at2"/>
<evidence type="ECO:0000256" key="2">
    <source>
        <dbReference type="ARBA" id="ARBA00022490"/>
    </source>
</evidence>
<dbReference type="NCBIfam" id="TIGR01003">
    <property type="entry name" value="PTS_HPr_family"/>
    <property type="match status" value="1"/>
</dbReference>
<dbReference type="Pfam" id="PF00381">
    <property type="entry name" value="PTS-HPr"/>
    <property type="match status" value="1"/>
</dbReference>
<dbReference type="InterPro" id="IPR035895">
    <property type="entry name" value="HPr-like_sf"/>
</dbReference>
<gene>
    <name evidence="5" type="ORF">E3T23_05920</name>
</gene>
<dbReference type="InterPro" id="IPR002114">
    <property type="entry name" value="PTS_HPr_Ser_P_site"/>
</dbReference>
<dbReference type="SUPFAM" id="SSF55594">
    <property type="entry name" value="HPr-like"/>
    <property type="match status" value="1"/>
</dbReference>
<evidence type="ECO:0000313" key="6">
    <source>
        <dbReference type="Proteomes" id="UP000298433"/>
    </source>
</evidence>